<keyword evidence="1" id="KW-0812">Transmembrane</keyword>
<evidence type="ECO:0000256" key="1">
    <source>
        <dbReference type="SAM" id="Phobius"/>
    </source>
</evidence>
<keyword evidence="3" id="KW-1185">Reference proteome</keyword>
<name>A0ABX3XRW7_STRPT</name>
<protein>
    <submittedName>
        <fullName evidence="2">Uncharacterized protein</fullName>
    </submittedName>
</protein>
<sequence length="56" mass="5564">MLWHAVVPLLGLAVVIAVVVEASATAQLVGGVWLVAGLVVLAVQYGGRARAGGARG</sequence>
<organism evidence="2 3">
    <name type="scientific">Streptomyces platensis</name>
    <dbReference type="NCBI Taxonomy" id="58346"/>
    <lineage>
        <taxon>Bacteria</taxon>
        <taxon>Bacillati</taxon>
        <taxon>Actinomycetota</taxon>
        <taxon>Actinomycetes</taxon>
        <taxon>Kitasatosporales</taxon>
        <taxon>Streptomycetaceae</taxon>
        <taxon>Streptomyces</taxon>
    </lineage>
</organism>
<dbReference type="RefSeq" id="WP_282960632.1">
    <property type="nucleotide sequence ID" value="NZ_MIGA01000041.1"/>
</dbReference>
<gene>
    <name evidence="2" type="ORF">BG653_05115</name>
</gene>
<keyword evidence="1" id="KW-1133">Transmembrane helix</keyword>
<reference evidence="2 3" key="1">
    <citation type="submission" date="2016-09" db="EMBL/GenBank/DDBJ databases">
        <title>Streptomyces platensis DSM40041, a candidate organism with high potential of specific P450 cytochromes.</title>
        <authorList>
            <person name="Grumaz C."/>
            <person name="Vainshtein Y."/>
            <person name="Kirstahler P."/>
            <person name="Sohn K."/>
        </authorList>
    </citation>
    <scope>NUCLEOTIDE SEQUENCE [LARGE SCALE GENOMIC DNA]</scope>
    <source>
        <strain evidence="2 3">DSM 40041</strain>
    </source>
</reference>
<dbReference type="Proteomes" id="UP000194225">
    <property type="component" value="Unassembled WGS sequence"/>
</dbReference>
<keyword evidence="1" id="KW-0472">Membrane</keyword>
<proteinExistence type="predicted"/>
<evidence type="ECO:0000313" key="2">
    <source>
        <dbReference type="EMBL" id="OSY41348.1"/>
    </source>
</evidence>
<feature type="transmembrane region" description="Helical" evidence="1">
    <location>
        <begin position="32"/>
        <end position="51"/>
    </location>
</feature>
<dbReference type="EMBL" id="MIGA01000041">
    <property type="protein sequence ID" value="OSY41348.1"/>
    <property type="molecule type" value="Genomic_DNA"/>
</dbReference>
<comment type="caution">
    <text evidence="2">The sequence shown here is derived from an EMBL/GenBank/DDBJ whole genome shotgun (WGS) entry which is preliminary data.</text>
</comment>
<evidence type="ECO:0000313" key="3">
    <source>
        <dbReference type="Proteomes" id="UP000194225"/>
    </source>
</evidence>
<accession>A0ABX3XRW7</accession>